<organism evidence="2 3">
    <name type="scientific">Phytophthora megakarya</name>
    <dbReference type="NCBI Taxonomy" id="4795"/>
    <lineage>
        <taxon>Eukaryota</taxon>
        <taxon>Sar</taxon>
        <taxon>Stramenopiles</taxon>
        <taxon>Oomycota</taxon>
        <taxon>Peronosporomycetes</taxon>
        <taxon>Peronosporales</taxon>
        <taxon>Peronosporaceae</taxon>
        <taxon>Phytophthora</taxon>
    </lineage>
</organism>
<gene>
    <name evidence="2" type="ORF">PHMEG_00023091</name>
</gene>
<reference evidence="3" key="1">
    <citation type="submission" date="2017-03" db="EMBL/GenBank/DDBJ databases">
        <title>Phytopthora megakarya and P. palmivora, two closely related causual agents of cacao black pod achieved similar genome size and gene model numbers by different mechanisms.</title>
        <authorList>
            <person name="Ali S."/>
            <person name="Shao J."/>
            <person name="Larry D.J."/>
            <person name="Kronmiller B."/>
            <person name="Shen D."/>
            <person name="Strem M.D."/>
            <person name="Melnick R.L."/>
            <person name="Guiltinan M.J."/>
            <person name="Tyler B.M."/>
            <person name="Meinhardt L.W."/>
            <person name="Bailey B.A."/>
        </authorList>
    </citation>
    <scope>NUCLEOTIDE SEQUENCE [LARGE SCALE GENOMIC DNA]</scope>
    <source>
        <strain evidence="3">zdho120</strain>
    </source>
</reference>
<evidence type="ECO:0000313" key="3">
    <source>
        <dbReference type="Proteomes" id="UP000198211"/>
    </source>
</evidence>
<protein>
    <recommendedName>
        <fullName evidence="4">Myb/SANT-like domain-containing protein</fullName>
    </recommendedName>
</protein>
<dbReference type="Proteomes" id="UP000198211">
    <property type="component" value="Unassembled WGS sequence"/>
</dbReference>
<evidence type="ECO:0008006" key="4">
    <source>
        <dbReference type="Google" id="ProtNLM"/>
    </source>
</evidence>
<dbReference type="AlphaFoldDB" id="A0A225VH58"/>
<evidence type="ECO:0000313" key="2">
    <source>
        <dbReference type="EMBL" id="OWZ04921.1"/>
    </source>
</evidence>
<sequence length="325" mass="35902">TALAIEARFQNKLILKKFATKNSNTKAQRAMWEDTINVFQQRALAERAWDGDGPRKVTVKQFKNKLDAVRAGYKAKKLRMLATGNRTSHGNDSDDDDEEKRRYPKLPVDFYANASAGVLHNSSEEENDTREQKLTCNPAEVNPKYLKKLGDDLVALWPLLGAVFSHRPGCTGEAITETGAPTGISLPTSDSDDNWSQDVRFSDTESCESNSAARRKANAAAKAKKQHAKQSANVTVKRSADAVSDTLRSGFEAIERVFTARHQPIQANTGMLLLVKTLTTSVNEASKTQQATSEALLNSIAGLNQVTANFYNDMAKWMQHISKQQ</sequence>
<dbReference type="OrthoDB" id="112908at2759"/>
<feature type="region of interest" description="Disordered" evidence="1">
    <location>
        <begin position="80"/>
        <end position="101"/>
    </location>
</feature>
<feature type="region of interest" description="Disordered" evidence="1">
    <location>
        <begin position="174"/>
        <end position="197"/>
    </location>
</feature>
<comment type="caution">
    <text evidence="2">The sequence shown here is derived from an EMBL/GenBank/DDBJ whole genome shotgun (WGS) entry which is preliminary data.</text>
</comment>
<proteinExistence type="predicted"/>
<dbReference type="EMBL" id="NBNE01004707">
    <property type="protein sequence ID" value="OWZ04921.1"/>
    <property type="molecule type" value="Genomic_DNA"/>
</dbReference>
<evidence type="ECO:0000256" key="1">
    <source>
        <dbReference type="SAM" id="MobiDB-lite"/>
    </source>
</evidence>
<accession>A0A225VH58</accession>
<keyword evidence="3" id="KW-1185">Reference proteome</keyword>
<name>A0A225VH58_9STRA</name>
<feature type="non-terminal residue" evidence="2">
    <location>
        <position position="1"/>
    </location>
</feature>